<dbReference type="InterPro" id="IPR029028">
    <property type="entry name" value="Alpha/beta_knot_MTases"/>
</dbReference>
<dbReference type="AlphaFoldDB" id="A0A6G1S948"/>
<keyword evidence="9" id="KW-0694">RNA-binding</keyword>
<keyword evidence="6 14" id="KW-0808">Transferase</keyword>
<evidence type="ECO:0000256" key="13">
    <source>
        <dbReference type="ARBA" id="ARBA00081469"/>
    </source>
</evidence>
<evidence type="ECO:0000256" key="1">
    <source>
        <dbReference type="ARBA" id="ARBA00004604"/>
    </source>
</evidence>
<sequence length="223" mass="24804">MPKLIIILERANLDIIKVDGQFRKQNSFQLLNCDESMPLIRKLRKDPAFCRPDIVHQCLQVLSQCPLNRAGLLQVYVRTQNNELFKVDPQFAVPESFDEFTKVMVQLLHHLRPVRAKQGSKQLLKLIKNPVTLYLPAGCPKYGTSSKAKRVVRPSELVPSGESASQDVVMVIGAMAHESCDPDYVDETISISKSPLSAALVCAKVTSAFEDAWGVTPNNCSPD</sequence>
<evidence type="ECO:0000256" key="5">
    <source>
        <dbReference type="ARBA" id="ARBA00022603"/>
    </source>
</evidence>
<organism evidence="14">
    <name type="scientific">Aceria tosichella</name>
    <name type="common">wheat curl mite</name>
    <dbReference type="NCBI Taxonomy" id="561515"/>
    <lineage>
        <taxon>Eukaryota</taxon>
        <taxon>Metazoa</taxon>
        <taxon>Ecdysozoa</taxon>
        <taxon>Arthropoda</taxon>
        <taxon>Chelicerata</taxon>
        <taxon>Arachnida</taxon>
        <taxon>Acari</taxon>
        <taxon>Acariformes</taxon>
        <taxon>Trombidiformes</taxon>
        <taxon>Prostigmata</taxon>
        <taxon>Eupodina</taxon>
        <taxon>Eriophyoidea</taxon>
        <taxon>Eriophyidae</taxon>
        <taxon>Eriophyinae</taxon>
        <taxon>Aceriini</taxon>
        <taxon>Aceria</taxon>
    </lineage>
</organism>
<dbReference type="PANTHER" id="PTHR12636">
    <property type="entry name" value="NEP1/MRA1"/>
    <property type="match status" value="1"/>
</dbReference>
<dbReference type="Gene3D" id="3.40.1280.10">
    <property type="match status" value="1"/>
</dbReference>
<proteinExistence type="inferred from homology"/>
<evidence type="ECO:0000256" key="7">
    <source>
        <dbReference type="ARBA" id="ARBA00022691"/>
    </source>
</evidence>
<evidence type="ECO:0000256" key="3">
    <source>
        <dbReference type="ARBA" id="ARBA00022517"/>
    </source>
</evidence>
<dbReference type="PANTHER" id="PTHR12636:SF5">
    <property type="entry name" value="RIBOSOMAL RNA SMALL SUBUNIT METHYLTRANSFERASE NEP1"/>
    <property type="match status" value="1"/>
</dbReference>
<dbReference type="SUPFAM" id="SSF75217">
    <property type="entry name" value="alpha/beta knot"/>
    <property type="match status" value="1"/>
</dbReference>
<dbReference type="InterPro" id="IPR005304">
    <property type="entry name" value="Rbsml_bgen_MeTrfase_EMG1/NEP1"/>
</dbReference>
<reference evidence="14" key="1">
    <citation type="submission" date="2018-10" db="EMBL/GenBank/DDBJ databases">
        <title>Transcriptome assembly of Aceria tosichella (Wheat curl mite) Type 2.</title>
        <authorList>
            <person name="Scully E.D."/>
            <person name="Geib S.M."/>
            <person name="Palmer N.A."/>
            <person name="Gupta A.K."/>
            <person name="Sarath G."/>
            <person name="Tatineni S."/>
        </authorList>
    </citation>
    <scope>NUCLEOTIDE SEQUENCE</scope>
    <source>
        <strain evidence="14">LincolnNE</strain>
    </source>
</reference>
<evidence type="ECO:0000256" key="6">
    <source>
        <dbReference type="ARBA" id="ARBA00022679"/>
    </source>
</evidence>
<dbReference type="GO" id="GO:0019843">
    <property type="term" value="F:rRNA binding"/>
    <property type="evidence" value="ECO:0007669"/>
    <property type="project" value="UniProtKB-KW"/>
</dbReference>
<protein>
    <recommendedName>
        <fullName evidence="13">18S rRNA (pseudouridine-N1)-methyltransferase</fullName>
    </recommendedName>
</protein>
<dbReference type="GO" id="GO:0070037">
    <property type="term" value="F:rRNA (pseudouridine) methyltransferase activity"/>
    <property type="evidence" value="ECO:0007669"/>
    <property type="project" value="InterPro"/>
</dbReference>
<keyword evidence="4" id="KW-0698">rRNA processing</keyword>
<evidence type="ECO:0000256" key="10">
    <source>
        <dbReference type="ARBA" id="ARBA00023242"/>
    </source>
</evidence>
<evidence type="ECO:0000256" key="8">
    <source>
        <dbReference type="ARBA" id="ARBA00022730"/>
    </source>
</evidence>
<dbReference type="GO" id="GO:0032040">
    <property type="term" value="C:small-subunit processome"/>
    <property type="evidence" value="ECO:0007669"/>
    <property type="project" value="TreeGrafter"/>
</dbReference>
<evidence type="ECO:0000256" key="12">
    <source>
        <dbReference type="ARBA" id="ARBA00053784"/>
    </source>
</evidence>
<evidence type="ECO:0000256" key="11">
    <source>
        <dbReference type="ARBA" id="ARBA00050871"/>
    </source>
</evidence>
<keyword evidence="10" id="KW-0539">Nucleus</keyword>
<comment type="function">
    <text evidence="12">S-adenosyl-L-methionine-dependent pseudouridine N(1)-methyltransferase that methylates a pseudouridine in 18S rRNA. Involved the biosynthesis of the hypermodified N1-methyl-N3-(3-amino-3-carboxypropyl) pseudouridine (m1acp3-Psi) conserved in eukaryotic 18S rRNA. Also has an essential role in 40S ribosomal subunit biogenesis independent on its methyltransferase activity, facilitating the incorporation of ribosomal protein S19 during the formation of pre-ribosomes.</text>
</comment>
<dbReference type="CDD" id="cd18088">
    <property type="entry name" value="Nep1-like"/>
    <property type="match status" value="1"/>
</dbReference>
<dbReference type="FunFam" id="3.40.1280.10:FF:000003">
    <property type="entry name" value="Ribosomal RNA small subunit methyltransferase"/>
    <property type="match status" value="1"/>
</dbReference>
<keyword evidence="5 14" id="KW-0489">Methyltransferase</keyword>
<evidence type="ECO:0000256" key="9">
    <source>
        <dbReference type="ARBA" id="ARBA00022884"/>
    </source>
</evidence>
<dbReference type="GO" id="GO:0070475">
    <property type="term" value="P:rRNA base methylation"/>
    <property type="evidence" value="ECO:0007669"/>
    <property type="project" value="InterPro"/>
</dbReference>
<dbReference type="EMBL" id="GGYP01002254">
    <property type="protein sequence ID" value="MDE47025.1"/>
    <property type="molecule type" value="Transcribed_RNA"/>
</dbReference>
<accession>A0A6G1S948</accession>
<comment type="catalytic activity">
    <reaction evidence="11">
        <text>a pseudouridine in rRNA + S-adenosyl-L-methionine = an N(1)-methylpseudouridine in rRNA + S-adenosyl-L-homocysteine + H(+)</text>
        <dbReference type="Rhea" id="RHEA:46696"/>
        <dbReference type="Rhea" id="RHEA-COMP:11634"/>
        <dbReference type="Rhea" id="RHEA-COMP:13933"/>
        <dbReference type="ChEBI" id="CHEBI:15378"/>
        <dbReference type="ChEBI" id="CHEBI:57856"/>
        <dbReference type="ChEBI" id="CHEBI:59789"/>
        <dbReference type="ChEBI" id="CHEBI:65314"/>
        <dbReference type="ChEBI" id="CHEBI:74890"/>
    </reaction>
</comment>
<keyword evidence="3" id="KW-0690">Ribosome biogenesis</keyword>
<evidence type="ECO:0000256" key="4">
    <source>
        <dbReference type="ARBA" id="ARBA00022552"/>
    </source>
</evidence>
<comment type="similarity">
    <text evidence="2">Belongs to the class IV-like SAM-binding methyltransferase superfamily. RNA methyltransferase NEP1 family.</text>
</comment>
<dbReference type="Pfam" id="PF03587">
    <property type="entry name" value="EMG1"/>
    <property type="match status" value="1"/>
</dbReference>
<keyword evidence="8" id="KW-0699">rRNA-binding</keyword>
<keyword evidence="7" id="KW-0949">S-adenosyl-L-methionine</keyword>
<comment type="subcellular location">
    <subcellularLocation>
        <location evidence="1">Nucleus</location>
        <location evidence="1">Nucleolus</location>
    </subcellularLocation>
</comment>
<dbReference type="InterPro" id="IPR029026">
    <property type="entry name" value="tRNA_m1G_MTases_N"/>
</dbReference>
<evidence type="ECO:0000256" key="2">
    <source>
        <dbReference type="ARBA" id="ARBA00008115"/>
    </source>
</evidence>
<evidence type="ECO:0000313" key="14">
    <source>
        <dbReference type="EMBL" id="MDE47025.1"/>
    </source>
</evidence>
<gene>
    <name evidence="14" type="ORF">g.15542</name>
</gene>
<name>A0A6G1S948_9ACAR</name>